<dbReference type="Pfam" id="PF21834">
    <property type="entry name" value="DUF6894"/>
    <property type="match status" value="1"/>
</dbReference>
<feature type="domain" description="DUF6894" evidence="1">
    <location>
        <begin position="3"/>
        <end position="64"/>
    </location>
</feature>
<dbReference type="InterPro" id="IPR054189">
    <property type="entry name" value="DUF6894"/>
</dbReference>
<dbReference type="AlphaFoldDB" id="A0A0N9UXU1"/>
<organism evidence="2 3">
    <name type="scientific">Sphingopyxis macrogoltabida</name>
    <name type="common">Sphingomonas macrogoltabidus</name>
    <dbReference type="NCBI Taxonomy" id="33050"/>
    <lineage>
        <taxon>Bacteria</taxon>
        <taxon>Pseudomonadati</taxon>
        <taxon>Pseudomonadota</taxon>
        <taxon>Alphaproteobacteria</taxon>
        <taxon>Sphingomonadales</taxon>
        <taxon>Sphingomonadaceae</taxon>
        <taxon>Sphingopyxis</taxon>
    </lineage>
</organism>
<reference evidence="2 3" key="1">
    <citation type="journal article" date="2015" name="Genome Announc.">
        <title>Complete Genome Sequence of Polypropylene Glycol- and Polyethylene Glycol-Degrading Sphingopyxis macrogoltabida Strain EY-1.</title>
        <authorList>
            <person name="Ohtsubo Y."/>
            <person name="Nagata Y."/>
            <person name="Numata M."/>
            <person name="Tsuchikane K."/>
            <person name="Hosoyama A."/>
            <person name="Yamazoe A."/>
            <person name="Tsuda M."/>
            <person name="Fujita N."/>
            <person name="Kawai F."/>
        </authorList>
    </citation>
    <scope>NUCLEOTIDE SEQUENCE [LARGE SCALE GENOMIC DNA]</scope>
    <source>
        <strain evidence="2 3">EY-1</strain>
    </source>
</reference>
<evidence type="ECO:0000259" key="1">
    <source>
        <dbReference type="Pfam" id="PF21834"/>
    </source>
</evidence>
<evidence type="ECO:0000313" key="2">
    <source>
        <dbReference type="EMBL" id="ALH79809.1"/>
    </source>
</evidence>
<dbReference type="Proteomes" id="UP000058074">
    <property type="component" value="Chromosome"/>
</dbReference>
<dbReference type="OrthoDB" id="7575967at2"/>
<accession>A0A0N9UXU1</accession>
<dbReference type="EMBL" id="CP012700">
    <property type="protein sequence ID" value="ALH79809.1"/>
    <property type="molecule type" value="Genomic_DNA"/>
</dbReference>
<dbReference type="PATRIC" id="fig|33050.5.peg.1109"/>
<name>A0A0N9UXU1_SPHMC</name>
<gene>
    <name evidence="2" type="ORF">AN936_05355</name>
</gene>
<sequence length="83" mass="9157">MPRFFFHLFDGAEEIDAQGSELDDDASALREAIRFGGGLLRDDPDMLVRDQGLRINVTDESGELNCALIVQIVDAKWRPPPGG</sequence>
<dbReference type="RefSeq" id="WP_054587220.1">
    <property type="nucleotide sequence ID" value="NZ_CP012700.1"/>
</dbReference>
<proteinExistence type="predicted"/>
<dbReference type="KEGG" id="smag:AN936_05355"/>
<evidence type="ECO:0000313" key="3">
    <source>
        <dbReference type="Proteomes" id="UP000058074"/>
    </source>
</evidence>
<protein>
    <recommendedName>
        <fullName evidence="1">DUF6894 domain-containing protein</fullName>
    </recommendedName>
</protein>